<feature type="transmembrane region" description="Helical" evidence="2">
    <location>
        <begin position="399"/>
        <end position="420"/>
    </location>
</feature>
<dbReference type="InterPro" id="IPR045931">
    <property type="entry name" value="DUF6350"/>
</dbReference>
<comment type="caution">
    <text evidence="3">The sequence shown here is derived from an EMBL/GenBank/DDBJ whole genome shotgun (WGS) entry which is preliminary data.</text>
</comment>
<dbReference type="Proteomes" id="UP000271683">
    <property type="component" value="Unassembled WGS sequence"/>
</dbReference>
<feature type="compositionally biased region" description="Basic and acidic residues" evidence="1">
    <location>
        <begin position="1"/>
        <end position="10"/>
    </location>
</feature>
<dbReference type="RefSeq" id="WP_123678288.1">
    <property type="nucleotide sequence ID" value="NZ_RJKL01000001.1"/>
</dbReference>
<feature type="transmembrane region" description="Helical" evidence="2">
    <location>
        <begin position="453"/>
        <end position="478"/>
    </location>
</feature>
<dbReference type="AlphaFoldDB" id="A0A3N1GIL1"/>
<reference evidence="3 4" key="1">
    <citation type="submission" date="2018-11" db="EMBL/GenBank/DDBJ databases">
        <title>Sequencing the genomes of 1000 actinobacteria strains.</title>
        <authorList>
            <person name="Klenk H.-P."/>
        </authorList>
    </citation>
    <scope>NUCLEOTIDE SEQUENCE [LARGE SCALE GENOMIC DNA]</scope>
    <source>
        <strain evidence="3 4">DSM 43634</strain>
    </source>
</reference>
<dbReference type="EMBL" id="RJKL01000001">
    <property type="protein sequence ID" value="ROP30143.1"/>
    <property type="molecule type" value="Genomic_DNA"/>
</dbReference>
<feature type="region of interest" description="Disordered" evidence="1">
    <location>
        <begin position="1"/>
        <end position="122"/>
    </location>
</feature>
<keyword evidence="2" id="KW-0472">Membrane</keyword>
<evidence type="ECO:0000313" key="4">
    <source>
        <dbReference type="Proteomes" id="UP000271683"/>
    </source>
</evidence>
<dbReference type="OrthoDB" id="3742900at2"/>
<feature type="transmembrane region" description="Helical" evidence="2">
    <location>
        <begin position="498"/>
        <end position="520"/>
    </location>
</feature>
<sequence>MPTTPDRPDGRPAGSGDPIEAAEADDAAFARGRPVPTPPGRAEPEPDDDFDIVRDTVAAGVRPAAPDHAEARPGPASPRAGREQDRATVTVDPRNHPTVTVDRSTHPTVTVPDQRRPADSRGRAPLPVAAAFATAWAALLSYVPVAAVIGLARALEDQGGVSGAAHAGLAGWLLGHGVPIGTSIGPLGLAPLLLTLLAGWRLNRAGLHVTRAVGARRSGSPRAAMLVAAAIGAAYGTLGLLAALVVDGRGTDVSPGRAAFHLFLAGFVCSLIGSLRGTDALVVIARRLPPPVRHALRTGVVAALLILAAGAAFAGLSVAVGGGQAADMTGAYRTGVVGQAGITLVSLGYGANGAVWAAAYLLGPGFLLGTDSAVRLTELSVGPLPTLPLLAGLPDGPMGASGAALLAVPVLAAMAAGWLLTRRLMGVHHVVGGHLRDNRHAVRPGDALPAEPAWSLVLGSALLAGPVAGLVLGVLAWLSGGPLGDGRMAQIGPVPWHVALIATTVVAVSSGIGAAAGRAFRAPVHK</sequence>
<feature type="transmembrane region" description="Helical" evidence="2">
    <location>
        <begin position="180"/>
        <end position="202"/>
    </location>
</feature>
<feature type="compositionally biased region" description="Polar residues" evidence="1">
    <location>
        <begin position="97"/>
        <end position="108"/>
    </location>
</feature>
<gene>
    <name evidence="3" type="ORF">EDD30_2977</name>
</gene>
<keyword evidence="2" id="KW-1133">Transmembrane helix</keyword>
<proteinExistence type="predicted"/>
<evidence type="ECO:0000256" key="2">
    <source>
        <dbReference type="SAM" id="Phobius"/>
    </source>
</evidence>
<feature type="transmembrane region" description="Helical" evidence="2">
    <location>
        <begin position="340"/>
        <end position="362"/>
    </location>
</feature>
<feature type="transmembrane region" description="Helical" evidence="2">
    <location>
        <begin position="299"/>
        <end position="320"/>
    </location>
</feature>
<name>A0A3N1GIL1_9ACTN</name>
<organism evidence="3 4">
    <name type="scientific">Couchioplanes caeruleus</name>
    <dbReference type="NCBI Taxonomy" id="56438"/>
    <lineage>
        <taxon>Bacteria</taxon>
        <taxon>Bacillati</taxon>
        <taxon>Actinomycetota</taxon>
        <taxon>Actinomycetes</taxon>
        <taxon>Micromonosporales</taxon>
        <taxon>Micromonosporaceae</taxon>
        <taxon>Couchioplanes</taxon>
    </lineage>
</organism>
<feature type="transmembrane region" description="Helical" evidence="2">
    <location>
        <begin position="124"/>
        <end position="152"/>
    </location>
</feature>
<dbReference type="Pfam" id="PF19877">
    <property type="entry name" value="DUF6350"/>
    <property type="match status" value="1"/>
</dbReference>
<feature type="compositionally biased region" description="Basic and acidic residues" evidence="1">
    <location>
        <begin position="113"/>
        <end position="122"/>
    </location>
</feature>
<keyword evidence="2" id="KW-0812">Transmembrane</keyword>
<evidence type="ECO:0000313" key="3">
    <source>
        <dbReference type="EMBL" id="ROP30143.1"/>
    </source>
</evidence>
<protein>
    <submittedName>
        <fullName evidence="3">Uncharacterized protein</fullName>
    </submittedName>
</protein>
<accession>A0A3N1GIL1</accession>
<evidence type="ECO:0000256" key="1">
    <source>
        <dbReference type="SAM" id="MobiDB-lite"/>
    </source>
</evidence>
<feature type="transmembrane region" description="Helical" evidence="2">
    <location>
        <begin position="223"/>
        <end position="246"/>
    </location>
</feature>